<proteinExistence type="predicted"/>
<gene>
    <name evidence="1" type="ORF">A4A59_027005</name>
</gene>
<reference evidence="1" key="1">
    <citation type="submission" date="2024-10" db="EMBL/GenBank/DDBJ databases">
        <title>Strain of Rhizobium-related bacteria isolated fromm roots of Vavilovia formosa.</title>
        <authorList>
            <person name="Kimeklis A."/>
            <person name="Afonin A."/>
        </authorList>
    </citation>
    <scope>NUCLEOTIDE SEQUENCE</scope>
    <source>
        <strain evidence="1">Vaf12</strain>
    </source>
</reference>
<evidence type="ECO:0000313" key="1">
    <source>
        <dbReference type="EMBL" id="XKQ43238.1"/>
    </source>
</evidence>
<accession>A0ACD5FCV7</accession>
<name>A0ACD5FCV7_RHILE</name>
<keyword evidence="1" id="KW-0808">Transferase</keyword>
<protein>
    <submittedName>
        <fullName evidence="1">Sensor histidine kinase</fullName>
    </submittedName>
</protein>
<dbReference type="EMBL" id="CP171845">
    <property type="protein sequence ID" value="XKQ43238.1"/>
    <property type="molecule type" value="Genomic_DNA"/>
</dbReference>
<keyword evidence="1" id="KW-0614">Plasmid</keyword>
<keyword evidence="1" id="KW-0418">Kinase</keyword>
<organism evidence="1 2">
    <name type="scientific">Rhizobium leguminosarum</name>
    <dbReference type="NCBI Taxonomy" id="384"/>
    <lineage>
        <taxon>Bacteria</taxon>
        <taxon>Pseudomonadati</taxon>
        <taxon>Pseudomonadota</taxon>
        <taxon>Alphaproteobacteria</taxon>
        <taxon>Hyphomicrobiales</taxon>
        <taxon>Rhizobiaceae</taxon>
        <taxon>Rhizobium/Agrobacterium group</taxon>
        <taxon>Rhizobium</taxon>
    </lineage>
</organism>
<evidence type="ECO:0000313" key="2">
    <source>
        <dbReference type="Proteomes" id="UP000076193"/>
    </source>
</evidence>
<sequence length="285" mass="30321">MLALTLEPIDYNPARVIASLLLGNDMPVAGADEEQSMSQSDTNILADEAYFSHTRPDAISFDANSADGIFGVVHDLGNLIQVATSALNMISRSPDIEMGPTLLPIFASARISLQRAGTLVQQTMRLASDGNAAAEPVDIGACLVEIEALAKATWDRNIAFEIYASETLPIFRCSRVGLQSAIMNLLLNARDAMPDGGVISIVATAIDDERAAAGIELRISDNGLGMTEDVLRRASDPFFTTKASGLGGLGLPMVNRFVQEARGHLRLESEPGRGTVVTLRLPVEG</sequence>
<dbReference type="Proteomes" id="UP000076193">
    <property type="component" value="Plasmid unnamed1"/>
</dbReference>
<geneLocation type="plasmid" evidence="1 2">
    <name>unnamed1</name>
</geneLocation>